<comment type="caution">
    <text evidence="2">The sequence shown here is derived from an EMBL/GenBank/DDBJ whole genome shotgun (WGS) entry which is preliminary data.</text>
</comment>
<dbReference type="Proteomes" id="UP000287651">
    <property type="component" value="Unassembled WGS sequence"/>
</dbReference>
<sequence>MEASYSSLSLSAVSPPSFPPIPSFLVHPRQKAKSAVRTRKAGRQSTKDETERGEASFKSRYNDIGIWELTAAELYGKQTACSHVPAYRICYGQDTDGCPLTEATLIGRGRWAVVNRRKPWNVAAMGQGITDFPRRSVA</sequence>
<evidence type="ECO:0000313" key="2">
    <source>
        <dbReference type="EMBL" id="RRT74096.1"/>
    </source>
</evidence>
<evidence type="ECO:0000313" key="3">
    <source>
        <dbReference type="Proteomes" id="UP000287651"/>
    </source>
</evidence>
<organism evidence="2 3">
    <name type="scientific">Ensete ventricosum</name>
    <name type="common">Abyssinian banana</name>
    <name type="synonym">Musa ensete</name>
    <dbReference type="NCBI Taxonomy" id="4639"/>
    <lineage>
        <taxon>Eukaryota</taxon>
        <taxon>Viridiplantae</taxon>
        <taxon>Streptophyta</taxon>
        <taxon>Embryophyta</taxon>
        <taxon>Tracheophyta</taxon>
        <taxon>Spermatophyta</taxon>
        <taxon>Magnoliopsida</taxon>
        <taxon>Liliopsida</taxon>
        <taxon>Zingiberales</taxon>
        <taxon>Musaceae</taxon>
        <taxon>Ensete</taxon>
    </lineage>
</organism>
<evidence type="ECO:0000256" key="1">
    <source>
        <dbReference type="SAM" id="MobiDB-lite"/>
    </source>
</evidence>
<protein>
    <submittedName>
        <fullName evidence="2">Uncharacterized protein</fullName>
    </submittedName>
</protein>
<proteinExistence type="predicted"/>
<feature type="region of interest" description="Disordered" evidence="1">
    <location>
        <begin position="24"/>
        <end position="55"/>
    </location>
</feature>
<accession>A0A427AD31</accession>
<feature type="compositionally biased region" description="Basic and acidic residues" evidence="1">
    <location>
        <begin position="45"/>
        <end position="55"/>
    </location>
</feature>
<dbReference type="AlphaFoldDB" id="A0A427AD31"/>
<feature type="compositionally biased region" description="Basic residues" evidence="1">
    <location>
        <begin position="28"/>
        <end position="42"/>
    </location>
</feature>
<name>A0A427AD31_ENSVE</name>
<dbReference type="EMBL" id="AMZH03002881">
    <property type="protein sequence ID" value="RRT74096.1"/>
    <property type="molecule type" value="Genomic_DNA"/>
</dbReference>
<reference evidence="2 3" key="1">
    <citation type="journal article" date="2014" name="Agronomy (Basel)">
        <title>A Draft Genome Sequence for Ensete ventricosum, the Drought-Tolerant Tree Against Hunger.</title>
        <authorList>
            <person name="Harrison J."/>
            <person name="Moore K.A."/>
            <person name="Paszkiewicz K."/>
            <person name="Jones T."/>
            <person name="Grant M."/>
            <person name="Ambacheew D."/>
            <person name="Muzemil S."/>
            <person name="Studholme D.J."/>
        </authorList>
    </citation>
    <scope>NUCLEOTIDE SEQUENCE [LARGE SCALE GENOMIC DNA]</scope>
</reference>
<gene>
    <name evidence="2" type="ORF">B296_00032691</name>
</gene>